<dbReference type="InterPro" id="IPR039556">
    <property type="entry name" value="ICL/PEPM"/>
</dbReference>
<dbReference type="InterPro" id="IPR040442">
    <property type="entry name" value="Pyrv_kinase-like_dom_sf"/>
</dbReference>
<dbReference type="InterPro" id="IPR015813">
    <property type="entry name" value="Pyrv/PenolPyrv_kinase-like_dom"/>
</dbReference>
<name>A0A3T1CKN1_9SPHN</name>
<keyword evidence="2" id="KW-1185">Reference proteome</keyword>
<reference evidence="1 2" key="1">
    <citation type="submission" date="2019-01" db="EMBL/GenBank/DDBJ databases">
        <title>Complete genome sequence of Erythrobacter flavus KJ5.</title>
        <authorList>
            <person name="Kanesaki Y."/>
            <person name="Brotosudarmo T."/>
            <person name="Moriuchi R."/>
            <person name="Awai K."/>
        </authorList>
    </citation>
    <scope>NUCLEOTIDE SEQUENCE [LARGE SCALE GENOMIC DNA]</scope>
    <source>
        <strain evidence="1 2">KJ5</strain>
    </source>
</reference>
<dbReference type="AlphaFoldDB" id="A0A3T1CKN1"/>
<dbReference type="CDD" id="cd00377">
    <property type="entry name" value="ICL_PEPM"/>
    <property type="match status" value="1"/>
</dbReference>
<evidence type="ECO:0000313" key="2">
    <source>
        <dbReference type="Proteomes" id="UP000290057"/>
    </source>
</evidence>
<dbReference type="Pfam" id="PF13714">
    <property type="entry name" value="PEP_mutase"/>
    <property type="match status" value="1"/>
</dbReference>
<dbReference type="EMBL" id="AP019389">
    <property type="protein sequence ID" value="BBI21418.1"/>
    <property type="molecule type" value="Genomic_DNA"/>
</dbReference>
<dbReference type="PANTHER" id="PTHR42905">
    <property type="entry name" value="PHOSPHOENOLPYRUVATE CARBOXYLASE"/>
    <property type="match status" value="1"/>
</dbReference>
<organism evidence="1 2">
    <name type="scientific">Qipengyuania flava</name>
    <dbReference type="NCBI Taxonomy" id="192812"/>
    <lineage>
        <taxon>Bacteria</taxon>
        <taxon>Pseudomonadati</taxon>
        <taxon>Pseudomonadota</taxon>
        <taxon>Alphaproteobacteria</taxon>
        <taxon>Sphingomonadales</taxon>
        <taxon>Erythrobacteraceae</taxon>
        <taxon>Qipengyuania</taxon>
    </lineage>
</organism>
<dbReference type="RefSeq" id="WP_130586930.1">
    <property type="nucleotide sequence ID" value="NZ_AP019389.1"/>
</dbReference>
<accession>A0A3T1CKN1</accession>
<dbReference type="PANTHER" id="PTHR42905:SF16">
    <property type="entry name" value="CARBOXYPHOSPHONOENOLPYRUVATE PHOSPHONOMUTASE-LIKE PROTEIN (AFU_ORTHOLOGUE AFUA_5G07230)"/>
    <property type="match status" value="1"/>
</dbReference>
<proteinExistence type="predicted"/>
<dbReference type="GO" id="GO:0003824">
    <property type="term" value="F:catalytic activity"/>
    <property type="evidence" value="ECO:0007669"/>
    <property type="project" value="InterPro"/>
</dbReference>
<dbReference type="Gene3D" id="3.20.20.60">
    <property type="entry name" value="Phosphoenolpyruvate-binding domains"/>
    <property type="match status" value="1"/>
</dbReference>
<protein>
    <submittedName>
        <fullName evidence="1">Phosphonomutase</fullName>
    </submittedName>
</protein>
<gene>
    <name evidence="1" type="ORF">EKJ_22650</name>
</gene>
<sequence>MKTIDDFAALHRADDPLVLFNVWDAGSAAAVAEAGAKAIATGSLSLAGAQGYDDGEGMPFAAVLESVRRIAATIDLPLTVDFETGYAEDERELARNAAALLDAGAIGCNLEDRLLDSAALREPDAEARRIAAVAAQGLFVNARTDIFLGPLLAGANPDRGDLVEKAIDRAAVYREAGAGCFFVPGLRDPDLIAALCEAVSLPVNVMWLDGMDGARLARLGAARISYGPAPWQQAMTKLTEAARAAMN</sequence>
<dbReference type="Proteomes" id="UP000290057">
    <property type="component" value="Chromosome"/>
</dbReference>
<dbReference type="SUPFAM" id="SSF51621">
    <property type="entry name" value="Phosphoenolpyruvate/pyruvate domain"/>
    <property type="match status" value="1"/>
</dbReference>
<evidence type="ECO:0000313" key="1">
    <source>
        <dbReference type="EMBL" id="BBI21418.1"/>
    </source>
</evidence>